<feature type="domain" description="Rubisco accumulation factor 1 alpha-helical" evidence="8">
    <location>
        <begin position="90"/>
        <end position="192"/>
    </location>
</feature>
<dbReference type="PANTHER" id="PTHR35299:SF6">
    <property type="entry name" value="RUBISCO ACCUMULATION FACTOR 1"/>
    <property type="match status" value="1"/>
</dbReference>
<evidence type="ECO:0000256" key="2">
    <source>
        <dbReference type="ARBA" id="ARBA00022531"/>
    </source>
</evidence>
<organism evidence="10 11">
    <name type="scientific">Phormidium yuhuli AB48</name>
    <dbReference type="NCBI Taxonomy" id="2940671"/>
    <lineage>
        <taxon>Bacteria</taxon>
        <taxon>Bacillati</taxon>
        <taxon>Cyanobacteriota</taxon>
        <taxon>Cyanophyceae</taxon>
        <taxon>Oscillatoriophycideae</taxon>
        <taxon>Oscillatoriales</taxon>
        <taxon>Oscillatoriaceae</taxon>
        <taxon>Phormidium</taxon>
        <taxon>Phormidium yuhuli</taxon>
    </lineage>
</organism>
<feature type="region of interest" description="N-terminal alpha-helix" evidence="6">
    <location>
        <begin position="13"/>
        <end position="194"/>
    </location>
</feature>
<evidence type="ECO:0000256" key="1">
    <source>
        <dbReference type="ARBA" id="ARBA00022490"/>
    </source>
</evidence>
<proteinExistence type="inferred from homology"/>
<accession>A0ABY5AQ69</accession>
<dbReference type="RefSeq" id="WP_252662316.1">
    <property type="nucleotide sequence ID" value="NZ_CP098611.1"/>
</dbReference>
<evidence type="ECO:0000256" key="5">
    <source>
        <dbReference type="ARBA" id="ARBA00023859"/>
    </source>
</evidence>
<comment type="similarity">
    <text evidence="6">Belongs to the RAF family.</text>
</comment>
<dbReference type="EMBL" id="CP098611">
    <property type="protein sequence ID" value="USR90303.1"/>
    <property type="molecule type" value="Genomic_DNA"/>
</dbReference>
<dbReference type="Proteomes" id="UP001056708">
    <property type="component" value="Chromosome"/>
</dbReference>
<dbReference type="InterPro" id="IPR040858">
    <property type="entry name" value="Raf1_C"/>
</dbReference>
<keyword evidence="2 6" id="KW-0602">Photosynthesis</keyword>
<dbReference type="Pfam" id="PF18087">
    <property type="entry name" value="RuBisCo_chap_C"/>
    <property type="match status" value="1"/>
</dbReference>
<evidence type="ECO:0000313" key="10">
    <source>
        <dbReference type="EMBL" id="USR90303.1"/>
    </source>
</evidence>
<feature type="region of interest" description="C-terminal beta-sheet" evidence="6">
    <location>
        <begin position="218"/>
        <end position="344"/>
    </location>
</feature>
<keyword evidence="11" id="KW-1185">Reference proteome</keyword>
<sequence length="358" mass="40172">MTEHKPEPQKLADEEVREMLRSLRHKEGNWIHWGKLCKQLQDAGYAAADIFEETGIEALVQNQVIVAAQVYDSLIEGEAAPEVLAYCEGPRSDVLYELRILNQRQRVEAATLAAQKRLDVDGAHRLSHDIKAVACLAQIPEGFSRHPGDAVAYQCWKQARRQRDLSQRARLIGEGLRFAETETARQQLETLLQNLTAPAPRQAPLLPLYRPESSEELPRLLPFAGEMPLTAAEIEAVGAIAPEEPFQITRLPSDSACVPVPGWQVVLKARDPVAFLTSSESLPNSAGGVRERVIVAIDRGQRDWDENSYFLVQEGQQVRLAWFEETPNLTILGQLLLVLRPKRILDEGNITEPWQMDD</sequence>
<keyword evidence="4 6" id="KW-0120">Carbon dioxide fixation</keyword>
<dbReference type="InterPro" id="IPR046382">
    <property type="entry name" value="Raf1_cyn"/>
</dbReference>
<evidence type="ECO:0000259" key="9">
    <source>
        <dbReference type="Pfam" id="PF18579"/>
    </source>
</evidence>
<keyword evidence="3 6" id="KW-0143">Chaperone</keyword>
<dbReference type="Pfam" id="PF18578">
    <property type="entry name" value="Raf1_N"/>
    <property type="match status" value="1"/>
</dbReference>
<feature type="domain" description="Rubisco accumulation factor 1 C-terminal" evidence="7">
    <location>
        <begin position="206"/>
        <end position="343"/>
    </location>
</feature>
<dbReference type="InterPro" id="IPR041358">
    <property type="entry name" value="Raf1_N"/>
</dbReference>
<dbReference type="InterPro" id="IPR040781">
    <property type="entry name" value="Raf1_HTH"/>
</dbReference>
<evidence type="ECO:0000259" key="8">
    <source>
        <dbReference type="Pfam" id="PF18578"/>
    </source>
</evidence>
<evidence type="ECO:0000256" key="3">
    <source>
        <dbReference type="ARBA" id="ARBA00023186"/>
    </source>
</evidence>
<dbReference type="Pfam" id="PF18579">
    <property type="entry name" value="Raf1_HTH"/>
    <property type="match status" value="1"/>
</dbReference>
<comment type="subcellular location">
    <subcellularLocation>
        <location evidence="6">Cytoplasm</location>
    </subcellularLocation>
</comment>
<evidence type="ECO:0000313" key="11">
    <source>
        <dbReference type="Proteomes" id="UP001056708"/>
    </source>
</evidence>
<evidence type="ECO:0000256" key="6">
    <source>
        <dbReference type="HAMAP-Rule" id="MF_00856"/>
    </source>
</evidence>
<dbReference type="InterPro" id="IPR037494">
    <property type="entry name" value="RAF1"/>
</dbReference>
<feature type="domain" description="Rubisco accumulation factor 1 helix turn helix" evidence="9">
    <location>
        <begin position="16"/>
        <end position="74"/>
    </location>
</feature>
<evidence type="ECO:0000259" key="7">
    <source>
        <dbReference type="Pfam" id="PF18087"/>
    </source>
</evidence>
<comment type="subunit">
    <text evidence="6">Homodimer. Forms an RbcL(8)-Raf1(8) complex. Forms complexes of many stoichiometries with RbcL with and without RbcS. RbcX and Raf1 can bind simultaneously to RbcL.</text>
</comment>
<evidence type="ECO:0000256" key="4">
    <source>
        <dbReference type="ARBA" id="ARBA00023300"/>
    </source>
</evidence>
<dbReference type="HAMAP" id="MF_00856">
    <property type="entry name" value="Raf1"/>
    <property type="match status" value="1"/>
</dbReference>
<protein>
    <recommendedName>
        <fullName evidence="5 6">RuBisCO accumulation factor 1</fullName>
    </recommendedName>
</protein>
<keyword evidence="1 6" id="KW-0963">Cytoplasm</keyword>
<gene>
    <name evidence="6" type="primary">raf1</name>
    <name evidence="10" type="ORF">NEA10_15845</name>
</gene>
<comment type="domain">
    <text evidence="6">Has 3 domains, the N-terminal alpha-helical domain, an extended flexible linker and the C-terminal beta-sheet domain. The 2 C-terminal beta-sheet domains are swapped and pack against each other to form the dimer interface.</text>
</comment>
<name>A0ABY5AQ69_9CYAN</name>
<comment type="function">
    <text evidence="6">A major RuBisCO chaperone. Acts after GroEL-GroES chaperonin to fold and/or assemble the large subunit of RuBisCO (ccbL, rbcL). Cooperates with RbcX in RbcL folding, plays the major role in assembly of dimers into RbcL(8)-Raf1(8) intermediate complexes. RbcS replaces Raf1, leading to holoenzyme formation.</text>
</comment>
<dbReference type="PANTHER" id="PTHR35299">
    <property type="entry name" value="RUBISCO ACCUMULATION FACTOR 1"/>
    <property type="match status" value="1"/>
</dbReference>
<reference evidence="10" key="1">
    <citation type="submission" date="2022-06" db="EMBL/GenBank/DDBJ databases">
        <title>Genome sequence of Phormidium yuhuli AB48 isolated from an industrial photobioreactor environment.</title>
        <authorList>
            <person name="Qiu Y."/>
            <person name="Noonan A.J.C."/>
            <person name="Dofher K."/>
            <person name="Koch M."/>
            <person name="Kieft B."/>
            <person name="Lin X."/>
            <person name="Ziels R.M."/>
            <person name="Hallam S.J."/>
        </authorList>
    </citation>
    <scope>NUCLEOTIDE SEQUENCE</scope>
    <source>
        <strain evidence="10">AB48</strain>
    </source>
</reference>